<evidence type="ECO:0000256" key="1">
    <source>
        <dbReference type="SAM" id="Phobius"/>
    </source>
</evidence>
<dbReference type="Proteomes" id="UP000638836">
    <property type="component" value="Unassembled WGS sequence"/>
</dbReference>
<keyword evidence="3" id="KW-1185">Reference proteome</keyword>
<keyword evidence="1" id="KW-0812">Transmembrane</keyword>
<dbReference type="EMBL" id="WNJQ01000016">
    <property type="protein sequence ID" value="MBC9826302.1"/>
    <property type="molecule type" value="Genomic_DNA"/>
</dbReference>
<feature type="transmembrane region" description="Helical" evidence="1">
    <location>
        <begin position="46"/>
        <end position="67"/>
    </location>
</feature>
<protein>
    <submittedName>
        <fullName evidence="2">Uncharacterized protein</fullName>
    </submittedName>
</protein>
<evidence type="ECO:0000313" key="3">
    <source>
        <dbReference type="Proteomes" id="UP000638836"/>
    </source>
</evidence>
<accession>A0ABR7TF64</accession>
<evidence type="ECO:0000313" key="2">
    <source>
        <dbReference type="EMBL" id="MBC9826302.1"/>
    </source>
</evidence>
<keyword evidence="1" id="KW-1133">Transmembrane helix</keyword>
<reference evidence="2 3" key="1">
    <citation type="journal article" date="2020" name="Microorganisms">
        <title>New Insight into Antimicrobial Compounds from Food and Marine-Sourced Carnobacterium Species through Phenotype and Genome Analyses.</title>
        <authorList>
            <person name="Begrem S."/>
            <person name="Ivaniuk F."/>
            <person name="Gigout-Chevalier F."/>
            <person name="Kolypczuk L."/>
            <person name="Bonnetot S."/>
            <person name="Leroi F."/>
            <person name="Grovel O."/>
            <person name="Delbarre-Ladrat C."/>
            <person name="Passerini D."/>
        </authorList>
    </citation>
    <scope>NUCLEOTIDE SEQUENCE [LARGE SCALE GENOMIC DNA]</scope>
    <source>
        <strain evidence="2 3">MIP2551</strain>
    </source>
</reference>
<organism evidence="2 3">
    <name type="scientific">Carnobacterium inhibens</name>
    <dbReference type="NCBI Taxonomy" id="147709"/>
    <lineage>
        <taxon>Bacteria</taxon>
        <taxon>Bacillati</taxon>
        <taxon>Bacillota</taxon>
        <taxon>Bacilli</taxon>
        <taxon>Lactobacillales</taxon>
        <taxon>Carnobacteriaceae</taxon>
        <taxon>Carnobacterium</taxon>
    </lineage>
</organism>
<sequence length="73" mass="8560">MSDKIKKFLKTLGQYYLLFAGTLIGTKFIIMLNNKDTIKNTFTSEFFYSFIWAIPLLTIIVMIKVVVKNYIKK</sequence>
<comment type="caution">
    <text evidence="2">The sequence shown here is derived from an EMBL/GenBank/DDBJ whole genome shotgun (WGS) entry which is preliminary data.</text>
</comment>
<name>A0ABR7TF64_9LACT</name>
<proteinExistence type="predicted"/>
<dbReference type="RefSeq" id="WP_023178109.1">
    <property type="nucleotide sequence ID" value="NZ_JAMAYM010000002.1"/>
</dbReference>
<gene>
    <name evidence="2" type="ORF">GLO26_10955</name>
</gene>
<keyword evidence="1" id="KW-0472">Membrane</keyword>
<feature type="transmembrane region" description="Helical" evidence="1">
    <location>
        <begin position="12"/>
        <end position="34"/>
    </location>
</feature>